<protein>
    <recommendedName>
        <fullName evidence="1">Integration host factor-like helix-two turn-helix domain-containing protein</fullName>
    </recommendedName>
</protein>
<dbReference type="InterPro" id="IPR010979">
    <property type="entry name" value="Ribosomal_uS13-like_H2TH"/>
</dbReference>
<evidence type="ECO:0000313" key="3">
    <source>
        <dbReference type="Proteomes" id="UP000028488"/>
    </source>
</evidence>
<feature type="domain" description="Integration host factor-like helix-two turn-helix" evidence="1">
    <location>
        <begin position="32"/>
        <end position="99"/>
    </location>
</feature>
<evidence type="ECO:0000313" key="2">
    <source>
        <dbReference type="EMBL" id="AII10690.1"/>
    </source>
</evidence>
<gene>
    <name evidence="2" type="ORF">EP51_41480</name>
</gene>
<dbReference type="RefSeq" id="WP_128642777.1">
    <property type="nucleotide sequence ID" value="NZ_CP008948.1"/>
</dbReference>
<dbReference type="Gene3D" id="1.10.8.50">
    <property type="match status" value="1"/>
</dbReference>
<organism evidence="2 3">
    <name type="scientific">Rhodococcus opacus</name>
    <name type="common">Nocardia opaca</name>
    <dbReference type="NCBI Taxonomy" id="37919"/>
    <lineage>
        <taxon>Bacteria</taxon>
        <taxon>Bacillati</taxon>
        <taxon>Actinomycetota</taxon>
        <taxon>Actinomycetes</taxon>
        <taxon>Mycobacteriales</taxon>
        <taxon>Nocardiaceae</taxon>
        <taxon>Rhodococcus</taxon>
    </lineage>
</organism>
<reference evidence="2 3" key="1">
    <citation type="submission" date="2014-07" db="EMBL/GenBank/DDBJ databases">
        <title>Genome Sequence of Rhodococcus opacus Strain R7, a Biodegrader of Mono- and Polycyclic Aromatic Hydrocarbons.</title>
        <authorList>
            <person name="Di Gennaro P."/>
            <person name="Zampolli J."/>
            <person name="Presti I."/>
            <person name="Cappelletti M."/>
            <person name="D'Ursi P."/>
            <person name="Orro A."/>
            <person name="Mezzelani A."/>
            <person name="Milanesi L."/>
        </authorList>
    </citation>
    <scope>NUCLEOTIDE SEQUENCE [LARGE SCALE GENOMIC DNA]</scope>
    <source>
        <strain evidence="2 3">R7</strain>
        <plasmid evidence="2">pPDG1</plasmid>
    </source>
</reference>
<keyword evidence="2" id="KW-0614">Plasmid</keyword>
<dbReference type="InterPro" id="IPR055201">
    <property type="entry name" value="IHF-like_H2TH"/>
</dbReference>
<proteinExistence type="predicted"/>
<dbReference type="Proteomes" id="UP000028488">
    <property type="component" value="Plasmid pPDG1"/>
</dbReference>
<dbReference type="AlphaFoldDB" id="A0A076EXH2"/>
<accession>A0A076EXH2</accession>
<geneLocation type="plasmid" evidence="2 3">
    <name>pPDG1</name>
</geneLocation>
<dbReference type="SUPFAM" id="SSF46946">
    <property type="entry name" value="S13-like H2TH domain"/>
    <property type="match status" value="1"/>
</dbReference>
<sequence>MALPVLTPEQRAEALEKAAVARKARGELLAAVKAGEFTVSDVLAKAETDEVAKKTKVSALVKALPGVGPVRAAQILEELSIAETRRIGGLGTNQRHALLGIIA</sequence>
<dbReference type="Pfam" id="PF22525">
    <property type="entry name" value="H2TH_5"/>
    <property type="match status" value="1"/>
</dbReference>
<evidence type="ECO:0000259" key="1">
    <source>
        <dbReference type="Pfam" id="PF22525"/>
    </source>
</evidence>
<dbReference type="NCBIfam" id="NF041260">
    <property type="entry name" value="actino_IHF"/>
    <property type="match status" value="1"/>
</dbReference>
<dbReference type="EMBL" id="CP008948">
    <property type="protein sequence ID" value="AII10690.1"/>
    <property type="molecule type" value="Genomic_DNA"/>
</dbReference>
<dbReference type="GO" id="GO:0003676">
    <property type="term" value="F:nucleic acid binding"/>
    <property type="evidence" value="ECO:0007669"/>
    <property type="project" value="InterPro"/>
</dbReference>
<name>A0A076EXH2_RHOOP</name>
<dbReference type="InterPro" id="IPR047806">
    <property type="entry name" value="IHF_actinobact"/>
</dbReference>